<dbReference type="PANTHER" id="PTHR13847:SF281">
    <property type="entry name" value="FAD DEPENDENT OXIDOREDUCTASE DOMAIN-CONTAINING PROTEIN"/>
    <property type="match status" value="1"/>
</dbReference>
<dbReference type="Gene3D" id="3.50.50.60">
    <property type="entry name" value="FAD/NAD(P)-binding domain"/>
    <property type="match status" value="1"/>
</dbReference>
<dbReference type="Pfam" id="PF01266">
    <property type="entry name" value="DAO"/>
    <property type="match status" value="1"/>
</dbReference>
<evidence type="ECO:0000313" key="4">
    <source>
        <dbReference type="Proteomes" id="UP000433577"/>
    </source>
</evidence>
<keyword evidence="1" id="KW-0560">Oxidoreductase</keyword>
<dbReference type="GO" id="GO:0016491">
    <property type="term" value="F:oxidoreductase activity"/>
    <property type="evidence" value="ECO:0007669"/>
    <property type="project" value="UniProtKB-KW"/>
</dbReference>
<name>A0A7Z2JI40_9BURK</name>
<dbReference type="InterPro" id="IPR006076">
    <property type="entry name" value="FAD-dep_OxRdtase"/>
</dbReference>
<dbReference type="GO" id="GO:0005737">
    <property type="term" value="C:cytoplasm"/>
    <property type="evidence" value="ECO:0007669"/>
    <property type="project" value="TreeGrafter"/>
</dbReference>
<proteinExistence type="predicted"/>
<dbReference type="EMBL" id="CP046915">
    <property type="protein sequence ID" value="QGZ64778.1"/>
    <property type="molecule type" value="Genomic_DNA"/>
</dbReference>
<accession>A0A7Z2JI40</accession>
<protein>
    <submittedName>
        <fullName evidence="3">FAD-dependent oxidoreductase</fullName>
    </submittedName>
</protein>
<evidence type="ECO:0000256" key="1">
    <source>
        <dbReference type="ARBA" id="ARBA00023002"/>
    </source>
</evidence>
<dbReference type="KEGG" id="pacs:FAZ98_23440"/>
<reference evidence="3 4" key="1">
    <citation type="submission" date="2019-12" db="EMBL/GenBank/DDBJ databases">
        <title>Paraburkholderia acidiphila 7Q-K02 sp. nov and Paraburkholderia acidisoli DHF22 sp. nov., two strains isolated from forest soil.</title>
        <authorList>
            <person name="Gao Z."/>
            <person name="Qiu L."/>
        </authorList>
    </citation>
    <scope>NUCLEOTIDE SEQUENCE [LARGE SCALE GENOMIC DNA]</scope>
    <source>
        <strain evidence="3 4">DHF22</strain>
    </source>
</reference>
<dbReference type="Proteomes" id="UP000433577">
    <property type="component" value="Chromosome 3"/>
</dbReference>
<keyword evidence="4" id="KW-1185">Reference proteome</keyword>
<evidence type="ECO:0000259" key="2">
    <source>
        <dbReference type="Pfam" id="PF01266"/>
    </source>
</evidence>
<dbReference type="AlphaFoldDB" id="A0A7Z2JI40"/>
<dbReference type="RefSeq" id="WP_158954546.1">
    <property type="nucleotide sequence ID" value="NZ_CP046915.1"/>
</dbReference>
<evidence type="ECO:0000313" key="3">
    <source>
        <dbReference type="EMBL" id="QGZ64778.1"/>
    </source>
</evidence>
<dbReference type="OrthoDB" id="9342835at2"/>
<feature type="domain" description="FAD dependent oxidoreductase" evidence="2">
    <location>
        <begin position="37"/>
        <end position="393"/>
    </location>
</feature>
<dbReference type="Gene3D" id="3.30.9.10">
    <property type="entry name" value="D-Amino Acid Oxidase, subunit A, domain 2"/>
    <property type="match status" value="1"/>
</dbReference>
<organism evidence="3 4">
    <name type="scientific">Paraburkholderia acidisoli</name>
    <dbReference type="NCBI Taxonomy" id="2571748"/>
    <lineage>
        <taxon>Bacteria</taxon>
        <taxon>Pseudomonadati</taxon>
        <taxon>Pseudomonadota</taxon>
        <taxon>Betaproteobacteria</taxon>
        <taxon>Burkholderiales</taxon>
        <taxon>Burkholderiaceae</taxon>
        <taxon>Paraburkholderia</taxon>
    </lineage>
</organism>
<sequence>MLKVTSLPSDDKMCGWYHTSPSRTPRPGHTGETHARWAVVGAGFTGLAAARQLALNFPDDDIVLVDAQEVGFGTSGRNAGFAIDLPHDIGADDYIGDIPTAKTTLKLNLLGQTILRDLVDEHGIDCHMTASGKYQAAVEDRGVAVLDAYRRGLDKLGQQYEVIEGAALPEHIGTSFYRKALFTPGTVLVQPSALVKGLADCLPPNVTLYEGTAITDVEYGEKIVLAHRHGRITADQLVLANNAFGMRFGFLERTMLPVFLYASLTRPLTNAEQAQLGGKPFWGVIPADPFGSTLRRTHDNRILVRNSFSFNPDGRPKTSYLSRFADRHRLSFERRFPMLPEVEFDYTWSGSLALAQNHKGFFGQLAPNVYGALCCNGLGITRGTVTGTLLADWLANRRTAQRGELIDFLLATSGPNKAPPEPFLSMGVNATLWWGQRKAGLES</sequence>
<dbReference type="SUPFAM" id="SSF51905">
    <property type="entry name" value="FAD/NAD(P)-binding domain"/>
    <property type="match status" value="1"/>
</dbReference>
<dbReference type="InterPro" id="IPR036188">
    <property type="entry name" value="FAD/NAD-bd_sf"/>
</dbReference>
<dbReference type="PANTHER" id="PTHR13847">
    <property type="entry name" value="SARCOSINE DEHYDROGENASE-RELATED"/>
    <property type="match status" value="1"/>
</dbReference>
<gene>
    <name evidence="3" type="ORF">FAZ98_23440</name>
</gene>